<dbReference type="CDD" id="cd07067">
    <property type="entry name" value="HP_PGM_like"/>
    <property type="match status" value="1"/>
</dbReference>
<evidence type="ECO:0000256" key="6">
    <source>
        <dbReference type="ARBA" id="ARBA00022490"/>
    </source>
</evidence>
<dbReference type="FunFam" id="3.40.50.1240:FF:000026">
    <property type="entry name" value="Putative fructose-2,6-bisphosphatase TIGAR"/>
    <property type="match status" value="1"/>
</dbReference>
<dbReference type="PANTHER" id="PTHR46517">
    <property type="entry name" value="FRUCTOSE-2,6-BISPHOSPHATASE TIGAR"/>
    <property type="match status" value="1"/>
</dbReference>
<evidence type="ECO:0000256" key="2">
    <source>
        <dbReference type="ARBA" id="ARBA00004123"/>
    </source>
</evidence>
<comment type="subcellular location">
    <subcellularLocation>
        <location evidence="4">Cytoplasm</location>
    </subcellularLocation>
    <subcellularLocation>
        <location evidence="3">Mitochondrion</location>
    </subcellularLocation>
    <subcellularLocation>
        <location evidence="2">Nucleus</location>
    </subcellularLocation>
</comment>
<dbReference type="GO" id="GO:0005739">
    <property type="term" value="C:mitochondrion"/>
    <property type="evidence" value="ECO:0007669"/>
    <property type="project" value="UniProtKB-SubCell"/>
</dbReference>
<dbReference type="Proteomes" id="UP001488838">
    <property type="component" value="Unassembled WGS sequence"/>
</dbReference>
<evidence type="ECO:0000256" key="13">
    <source>
        <dbReference type="ARBA" id="ARBA00040907"/>
    </source>
</evidence>
<dbReference type="GO" id="GO:0004331">
    <property type="term" value="F:fructose-2,6-bisphosphate 2-phosphatase activity"/>
    <property type="evidence" value="ECO:0007669"/>
    <property type="project" value="UniProtKB-EC"/>
</dbReference>
<comment type="subunit">
    <text evidence="15">Interacts with HK2; the interaction increases hexokinase HK2 activity in a hypoxia- and HIF1A-dependent manner, resulting in the regulation of mitochondrial membrane potential, thus increasing NADPH production and decreasing intracellular ROS levels.</text>
</comment>
<dbReference type="EC" id="3.1.3.46" evidence="5"/>
<evidence type="ECO:0000256" key="1">
    <source>
        <dbReference type="ARBA" id="ARBA00000464"/>
    </source>
</evidence>
<feature type="binding site" evidence="17">
    <location>
        <begin position="190"/>
        <end position="193"/>
    </location>
    <ligand>
        <name>substrate</name>
    </ligand>
</feature>
<dbReference type="InterPro" id="IPR029033">
    <property type="entry name" value="His_PPase_superfam"/>
</dbReference>
<evidence type="ECO:0000256" key="3">
    <source>
        <dbReference type="ARBA" id="ARBA00004173"/>
    </source>
</evidence>
<accession>A0AAW0HSG2</accession>
<evidence type="ECO:0000313" key="19">
    <source>
        <dbReference type="EMBL" id="KAK7805024.1"/>
    </source>
</evidence>
<name>A0AAW0HSG2_MYOGA</name>
<protein>
    <recommendedName>
        <fullName evidence="13">Fructose-2,6-bisphosphatase TIGAR</fullName>
        <ecNumber evidence="5">3.1.3.46</ecNumber>
    </recommendedName>
    <alternativeName>
        <fullName evidence="14">TP53-induced glycolysis and apoptosis regulator</fullName>
    </alternativeName>
    <alternativeName>
        <fullName evidence="16">TP53-induced glycolysis regulatory phosphatase</fullName>
    </alternativeName>
</protein>
<dbReference type="Pfam" id="PF00300">
    <property type="entry name" value="His_Phos_1"/>
    <property type="match status" value="1"/>
</dbReference>
<dbReference type="GO" id="GO:0045937">
    <property type="term" value="P:positive regulation of phosphate metabolic process"/>
    <property type="evidence" value="ECO:0007669"/>
    <property type="project" value="UniProtKB-ARBA"/>
</dbReference>
<dbReference type="SMART" id="SM00855">
    <property type="entry name" value="PGAM"/>
    <property type="match status" value="1"/>
</dbReference>
<evidence type="ECO:0000256" key="8">
    <source>
        <dbReference type="ARBA" id="ARBA00022801"/>
    </source>
</evidence>
<dbReference type="GO" id="GO:0045820">
    <property type="term" value="P:negative regulation of glycolytic process"/>
    <property type="evidence" value="ECO:0007669"/>
    <property type="project" value="TreeGrafter"/>
</dbReference>
<dbReference type="GO" id="GO:0005829">
    <property type="term" value="C:cytosol"/>
    <property type="evidence" value="ECO:0007669"/>
    <property type="project" value="TreeGrafter"/>
</dbReference>
<dbReference type="EMBL" id="JBBHLL010000355">
    <property type="protein sequence ID" value="KAK7805024.1"/>
    <property type="molecule type" value="Genomic_DNA"/>
</dbReference>
<dbReference type="GO" id="GO:0005634">
    <property type="term" value="C:nucleus"/>
    <property type="evidence" value="ECO:0007669"/>
    <property type="project" value="UniProtKB-SubCell"/>
</dbReference>
<dbReference type="InterPro" id="IPR051695">
    <property type="entry name" value="Phosphoglycerate_Mutase"/>
</dbReference>
<evidence type="ECO:0000256" key="9">
    <source>
        <dbReference type="ARBA" id="ARBA00023006"/>
    </source>
</evidence>
<keyword evidence="10" id="KW-0496">Mitochondrion</keyword>
<organism evidence="19 20">
    <name type="scientific">Myodes glareolus</name>
    <name type="common">Bank vole</name>
    <name type="synonym">Clethrionomys glareolus</name>
    <dbReference type="NCBI Taxonomy" id="447135"/>
    <lineage>
        <taxon>Eukaryota</taxon>
        <taxon>Metazoa</taxon>
        <taxon>Chordata</taxon>
        <taxon>Craniata</taxon>
        <taxon>Vertebrata</taxon>
        <taxon>Euteleostomi</taxon>
        <taxon>Mammalia</taxon>
        <taxon>Eutheria</taxon>
        <taxon>Euarchontoglires</taxon>
        <taxon>Glires</taxon>
        <taxon>Rodentia</taxon>
        <taxon>Myomorpha</taxon>
        <taxon>Muroidea</taxon>
        <taxon>Cricetidae</taxon>
        <taxon>Arvicolinae</taxon>
        <taxon>Myodes</taxon>
    </lineage>
</organism>
<feature type="region of interest" description="Disordered" evidence="18">
    <location>
        <begin position="1"/>
        <end position="27"/>
    </location>
</feature>
<feature type="binding site" evidence="17">
    <location>
        <position position="162"/>
    </location>
    <ligand>
        <name>substrate</name>
    </ligand>
</feature>
<dbReference type="Gene3D" id="3.40.50.1240">
    <property type="entry name" value="Phosphoglycerate mutase-like"/>
    <property type="match status" value="1"/>
</dbReference>
<evidence type="ECO:0000256" key="14">
    <source>
        <dbReference type="ARBA" id="ARBA00042275"/>
    </source>
</evidence>
<evidence type="ECO:0000313" key="20">
    <source>
        <dbReference type="Proteomes" id="UP001488838"/>
    </source>
</evidence>
<keyword evidence="6" id="KW-0963">Cytoplasm</keyword>
<evidence type="ECO:0000256" key="5">
    <source>
        <dbReference type="ARBA" id="ARBA00013067"/>
    </source>
</evidence>
<evidence type="ECO:0000256" key="15">
    <source>
        <dbReference type="ARBA" id="ARBA00065705"/>
    </source>
</evidence>
<evidence type="ECO:0000256" key="4">
    <source>
        <dbReference type="ARBA" id="ARBA00004496"/>
    </source>
</evidence>
<reference evidence="19 20" key="1">
    <citation type="journal article" date="2023" name="bioRxiv">
        <title>Conserved and derived expression patterns and positive selection on dental genes reveal complex evolutionary context of ever-growing rodent molars.</title>
        <authorList>
            <person name="Calamari Z.T."/>
            <person name="Song A."/>
            <person name="Cohen E."/>
            <person name="Akter M."/>
            <person name="Roy R.D."/>
            <person name="Hallikas O."/>
            <person name="Christensen M.M."/>
            <person name="Li P."/>
            <person name="Marangoni P."/>
            <person name="Jernvall J."/>
            <person name="Klein O.D."/>
        </authorList>
    </citation>
    <scope>NUCLEOTIDE SEQUENCE [LARGE SCALE GENOMIC DNA]</scope>
    <source>
        <strain evidence="19">V071</strain>
    </source>
</reference>
<dbReference type="GO" id="GO:0043456">
    <property type="term" value="P:regulation of pentose-phosphate shunt"/>
    <property type="evidence" value="ECO:0007669"/>
    <property type="project" value="UniProtKB-ARBA"/>
</dbReference>
<keyword evidence="9" id="KW-0072">Autophagy</keyword>
<keyword evidence="11" id="KW-0539">Nucleus</keyword>
<dbReference type="AlphaFoldDB" id="A0AAW0HSG2"/>
<keyword evidence="20" id="KW-1185">Reference proteome</keyword>
<dbReference type="GO" id="GO:0043067">
    <property type="term" value="P:regulation of programmed cell death"/>
    <property type="evidence" value="ECO:0007669"/>
    <property type="project" value="UniProtKB-ARBA"/>
</dbReference>
<dbReference type="InterPro" id="IPR013078">
    <property type="entry name" value="His_Pase_superF_clade-1"/>
</dbReference>
<dbReference type="GO" id="GO:0006915">
    <property type="term" value="P:apoptotic process"/>
    <property type="evidence" value="ECO:0007669"/>
    <property type="project" value="UniProtKB-KW"/>
</dbReference>
<evidence type="ECO:0000256" key="17">
    <source>
        <dbReference type="PIRSR" id="PIRSR613078-2"/>
    </source>
</evidence>
<evidence type="ECO:0000256" key="12">
    <source>
        <dbReference type="ARBA" id="ARBA00038362"/>
    </source>
</evidence>
<gene>
    <name evidence="19" type="ORF">U0070_021706</name>
</gene>
<evidence type="ECO:0000256" key="18">
    <source>
        <dbReference type="SAM" id="MobiDB-lite"/>
    </source>
</evidence>
<evidence type="ECO:0000256" key="16">
    <source>
        <dbReference type="ARBA" id="ARBA00077907"/>
    </source>
</evidence>
<comment type="caution">
    <text evidence="19">The sequence shown here is derived from an EMBL/GenBank/DDBJ whole genome shotgun (WGS) entry which is preliminary data.</text>
</comment>
<dbReference type="PANTHER" id="PTHR46517:SF1">
    <property type="entry name" value="FRUCTOSE-2,6-BISPHOSPHATASE TIGAR"/>
    <property type="match status" value="1"/>
</dbReference>
<evidence type="ECO:0000256" key="11">
    <source>
        <dbReference type="ARBA" id="ARBA00023242"/>
    </source>
</evidence>
<dbReference type="GO" id="GO:0045935">
    <property type="term" value="P:positive regulation of nucleobase-containing compound metabolic process"/>
    <property type="evidence" value="ECO:0007669"/>
    <property type="project" value="UniProtKB-ARBA"/>
</dbReference>
<keyword evidence="8" id="KW-0378">Hydrolase</keyword>
<dbReference type="GO" id="GO:0006950">
    <property type="term" value="P:response to stress"/>
    <property type="evidence" value="ECO:0007669"/>
    <property type="project" value="UniProtKB-ARBA"/>
</dbReference>
<dbReference type="SUPFAM" id="SSF53254">
    <property type="entry name" value="Phosphoglycerate mutase-like"/>
    <property type="match status" value="1"/>
</dbReference>
<evidence type="ECO:0000256" key="7">
    <source>
        <dbReference type="ARBA" id="ARBA00022703"/>
    </source>
</evidence>
<comment type="catalytic activity">
    <reaction evidence="1">
        <text>beta-D-fructose 2,6-bisphosphate + H2O = beta-D-fructose 6-phosphate + phosphate</text>
        <dbReference type="Rhea" id="RHEA:17289"/>
        <dbReference type="ChEBI" id="CHEBI:15377"/>
        <dbReference type="ChEBI" id="CHEBI:43474"/>
        <dbReference type="ChEBI" id="CHEBI:57634"/>
        <dbReference type="ChEBI" id="CHEBI:58579"/>
        <dbReference type="EC" id="3.1.3.46"/>
    </reaction>
</comment>
<comment type="similarity">
    <text evidence="12">Belongs to the phosphoglycerate mutase family.</text>
</comment>
<sequence length="369" mass="40208">MTFRQLRPMDMEPVRRTGGSSAGKVAPQCRRRAVRGSRVAAPAPWGPSRDAALCLDHHPPNILEPAGKLPLELLEIWAGETAWKIRRPPFSLLLGDTCVNGEFLILTPVIHGGETRLNKEKIIQGQGVDEPLSETGFKQAAAAGRFLNNVQFTHAFSSDLTRTKQTICGILEKSKFCKAMAVKYDSRLRERKYGVVEGKPLSEMRAMAKAAGEECPMFAPPGGETLEQVKIRAKDFFDSLCQYVLDGTGQRENFFPRAPGSCLESSLAEVFPVGKRDSLELHPDGGAPGLAASILVVSHGAYMRSLFGYLISDLKCSLPATLGKVELSSVTPNTGMSVFLIDCEEGREPAIQCICMNFQEHLNGVTGKC</sequence>
<dbReference type="GO" id="GO:0006914">
    <property type="term" value="P:autophagy"/>
    <property type="evidence" value="ECO:0007669"/>
    <property type="project" value="UniProtKB-KW"/>
</dbReference>
<evidence type="ECO:0000256" key="10">
    <source>
        <dbReference type="ARBA" id="ARBA00023128"/>
    </source>
</evidence>
<keyword evidence="7" id="KW-0053">Apoptosis</keyword>
<proteinExistence type="inferred from homology"/>